<dbReference type="Gene3D" id="1.10.443.10">
    <property type="entry name" value="Intergrase catalytic core"/>
    <property type="match status" value="1"/>
</dbReference>
<keyword evidence="2" id="KW-1185">Reference proteome</keyword>
<dbReference type="GO" id="GO:0003677">
    <property type="term" value="F:DNA binding"/>
    <property type="evidence" value="ECO:0007669"/>
    <property type="project" value="InterPro"/>
</dbReference>
<dbReference type="EMBL" id="CP031223">
    <property type="protein sequence ID" value="QFF99926.1"/>
    <property type="molecule type" value="Genomic_DNA"/>
</dbReference>
<dbReference type="InterPro" id="IPR013762">
    <property type="entry name" value="Integrase-like_cat_sf"/>
</dbReference>
<accession>A0A5J6SPK8</accession>
<protein>
    <submittedName>
        <fullName evidence="1">Uncharacterized protein</fullName>
    </submittedName>
</protein>
<dbReference type="GO" id="GO:0006310">
    <property type="term" value="P:DNA recombination"/>
    <property type="evidence" value="ECO:0007669"/>
    <property type="project" value="InterPro"/>
</dbReference>
<dbReference type="GO" id="GO:0015074">
    <property type="term" value="P:DNA integration"/>
    <property type="evidence" value="ECO:0007669"/>
    <property type="project" value="InterPro"/>
</dbReference>
<proteinExistence type="predicted"/>
<evidence type="ECO:0000313" key="2">
    <source>
        <dbReference type="Proteomes" id="UP000325517"/>
    </source>
</evidence>
<organism evidence="1 2">
    <name type="scientific">Psychrobacillus glaciei</name>
    <dbReference type="NCBI Taxonomy" id="2283160"/>
    <lineage>
        <taxon>Bacteria</taxon>
        <taxon>Bacillati</taxon>
        <taxon>Bacillota</taxon>
        <taxon>Bacilli</taxon>
        <taxon>Bacillales</taxon>
        <taxon>Bacillaceae</taxon>
        <taxon>Psychrobacillus</taxon>
    </lineage>
</organism>
<dbReference type="KEGG" id="psyo:PB01_14455"/>
<evidence type="ECO:0000313" key="1">
    <source>
        <dbReference type="EMBL" id="QFF99926.1"/>
    </source>
</evidence>
<reference evidence="1 2" key="1">
    <citation type="submission" date="2018-07" db="EMBL/GenBank/DDBJ databases">
        <title>Complete genome sequence of Psychrobacillus sp. PB01, isolated from iceberg, and comparative genome analysis of Psychrobacillus strains.</title>
        <authorList>
            <person name="Lee P.C."/>
        </authorList>
    </citation>
    <scope>NUCLEOTIDE SEQUENCE [LARGE SCALE GENOMIC DNA]</scope>
    <source>
        <strain evidence="1 2">PB01</strain>
    </source>
</reference>
<dbReference type="AlphaFoldDB" id="A0A5J6SPK8"/>
<dbReference type="Proteomes" id="UP000325517">
    <property type="component" value="Chromosome"/>
</dbReference>
<name>A0A5J6SPK8_9BACI</name>
<sequence>MLKTKNSKREIPIPEILIDELLKHQKQQRIRKERFGEEYHDQDFINCRENGTEQVPGNLLRLMKRLISPQFAFPLQTKPMLLTVTNPFPLK</sequence>
<gene>
    <name evidence="1" type="ORF">PB01_14455</name>
</gene>